<dbReference type="InterPro" id="IPR001881">
    <property type="entry name" value="EGF-like_Ca-bd_dom"/>
</dbReference>
<evidence type="ECO:0000256" key="14">
    <source>
        <dbReference type="PROSITE-ProRule" id="PRU00377"/>
    </source>
</evidence>
<feature type="disulfide bond" evidence="13">
    <location>
        <begin position="583"/>
        <end position="592"/>
    </location>
</feature>
<dbReference type="InterPro" id="IPR001774">
    <property type="entry name" value="DSL"/>
</dbReference>
<feature type="disulfide bond" evidence="14">
    <location>
        <begin position="224"/>
        <end position="233"/>
    </location>
</feature>
<evidence type="ECO:0000256" key="11">
    <source>
        <dbReference type="ARBA" id="ARBA00023157"/>
    </source>
</evidence>
<gene>
    <name evidence="21" type="primary">LOC118286744</name>
</gene>
<dbReference type="InterPro" id="IPR018097">
    <property type="entry name" value="EGF_Ca-bd_CS"/>
</dbReference>
<keyword evidence="8" id="KW-0914">Notch signaling pathway</keyword>
<dbReference type="GO" id="GO:1901222">
    <property type="term" value="P:regulation of non-canonical NF-kappaB signal transduction"/>
    <property type="evidence" value="ECO:0007669"/>
    <property type="project" value="UniProtKB-ARBA"/>
</dbReference>
<keyword evidence="7" id="KW-0106">Calcium</keyword>
<dbReference type="PANTHER" id="PTHR12916">
    <property type="entry name" value="CYTOCHROME C OXIDASE POLYPEPTIDE VIC-2"/>
    <property type="match status" value="1"/>
</dbReference>
<evidence type="ECO:0000313" key="21">
    <source>
        <dbReference type="Ensembl" id="ENSSMAP00000042591.1"/>
    </source>
</evidence>
<dbReference type="PRINTS" id="PR02059">
    <property type="entry name" value="JAGGEDFAMILY"/>
</dbReference>
<evidence type="ECO:0000256" key="16">
    <source>
        <dbReference type="SAM" id="MobiDB-lite"/>
    </source>
</evidence>
<feature type="domain" description="EGF-like" evidence="19">
    <location>
        <begin position="491"/>
        <end position="527"/>
    </location>
</feature>
<dbReference type="SMART" id="SM00179">
    <property type="entry name" value="EGF_CA"/>
    <property type="match status" value="11"/>
</dbReference>
<feature type="disulfide bond" evidence="13">
    <location>
        <begin position="257"/>
        <end position="266"/>
    </location>
</feature>
<feature type="domain" description="EGF-like" evidence="19">
    <location>
        <begin position="416"/>
        <end position="451"/>
    </location>
</feature>
<feature type="region of interest" description="Disordered" evidence="16">
    <location>
        <begin position="997"/>
        <end position="1018"/>
    </location>
</feature>
<protein>
    <recommendedName>
        <fullName evidence="15">Delta-like protein</fullName>
    </recommendedName>
</protein>
<keyword evidence="11 13" id="KW-1015">Disulfide bond</keyword>
<dbReference type="Pfam" id="PF12661">
    <property type="entry name" value="hEGF"/>
    <property type="match status" value="2"/>
</dbReference>
<feature type="disulfide bond" evidence="13">
    <location>
        <begin position="404"/>
        <end position="413"/>
    </location>
</feature>
<evidence type="ECO:0000256" key="13">
    <source>
        <dbReference type="PROSITE-ProRule" id="PRU00076"/>
    </source>
</evidence>
<evidence type="ECO:0000256" key="1">
    <source>
        <dbReference type="ARBA" id="ARBA00004479"/>
    </source>
</evidence>
<keyword evidence="5 15" id="KW-0732">Signal</keyword>
<feature type="domain" description="DSL" evidence="20">
    <location>
        <begin position="189"/>
        <end position="233"/>
    </location>
</feature>
<dbReference type="FunFam" id="2.10.25.10:FF:000148">
    <property type="entry name" value="Delta-like protein"/>
    <property type="match status" value="1"/>
</dbReference>
<keyword evidence="6 15" id="KW-0677">Repeat</keyword>
<feature type="domain" description="EGF-like" evidence="19">
    <location>
        <begin position="672"/>
        <end position="708"/>
    </location>
</feature>
<dbReference type="GO" id="GO:0016020">
    <property type="term" value="C:membrane"/>
    <property type="evidence" value="ECO:0007669"/>
    <property type="project" value="UniProtKB-SubCell"/>
</dbReference>
<evidence type="ECO:0000256" key="7">
    <source>
        <dbReference type="ARBA" id="ARBA00022837"/>
    </source>
</evidence>
<feature type="disulfide bond" evidence="13">
    <location>
        <begin position="517"/>
        <end position="526"/>
    </location>
</feature>
<dbReference type="GO" id="GO:0007219">
    <property type="term" value="P:Notch signaling pathway"/>
    <property type="evidence" value="ECO:0007669"/>
    <property type="project" value="UniProtKB-KW"/>
</dbReference>
<dbReference type="InterPro" id="IPR011651">
    <property type="entry name" value="Notch_ligand_N"/>
</dbReference>
<dbReference type="FunFam" id="2.10.25.140:FF:000001">
    <property type="entry name" value="Delta-like protein"/>
    <property type="match status" value="1"/>
</dbReference>
<dbReference type="FunFam" id="2.10.25.10:FF:000173">
    <property type="entry name" value="Neurogenic locus notch protein 2"/>
    <property type="match status" value="1"/>
</dbReference>
<dbReference type="Pfam" id="PF23575">
    <property type="entry name" value="JAG1"/>
    <property type="match status" value="1"/>
</dbReference>
<dbReference type="Pfam" id="PF01414">
    <property type="entry name" value="DSL"/>
    <property type="match status" value="1"/>
</dbReference>
<dbReference type="PROSITE" id="PS00010">
    <property type="entry name" value="ASX_HYDROXYL"/>
    <property type="match status" value="4"/>
</dbReference>
<keyword evidence="4 15" id="KW-0812">Transmembrane</keyword>
<dbReference type="GO" id="GO:0045597">
    <property type="term" value="P:positive regulation of cell differentiation"/>
    <property type="evidence" value="ECO:0007669"/>
    <property type="project" value="UniProtKB-ARBA"/>
</dbReference>
<keyword evidence="2 15" id="KW-0217">Developmental protein</keyword>
<accession>A0A8D3C5N3</accession>
<keyword evidence="3 13" id="KW-0245">EGF-like domain</keyword>
<dbReference type="InterPro" id="IPR026219">
    <property type="entry name" value="Jagged/Serrate"/>
</dbReference>
<feature type="domain" description="EGF-like" evidence="19">
    <location>
        <begin position="300"/>
        <end position="338"/>
    </location>
</feature>
<dbReference type="GO" id="GO:0048731">
    <property type="term" value="P:system development"/>
    <property type="evidence" value="ECO:0007669"/>
    <property type="project" value="UniProtKB-ARBA"/>
</dbReference>
<evidence type="ECO:0000256" key="4">
    <source>
        <dbReference type="ARBA" id="ARBA00022692"/>
    </source>
</evidence>
<feature type="disulfide bond" evidence="14">
    <location>
        <begin position="204"/>
        <end position="216"/>
    </location>
</feature>
<dbReference type="InterPro" id="IPR013032">
    <property type="entry name" value="EGF-like_CS"/>
</dbReference>
<feature type="disulfide bond" evidence="13">
    <location>
        <begin position="698"/>
        <end position="707"/>
    </location>
</feature>
<feature type="disulfide bond" evidence="13">
    <location>
        <begin position="328"/>
        <end position="337"/>
    </location>
</feature>
<evidence type="ECO:0000256" key="9">
    <source>
        <dbReference type="ARBA" id="ARBA00022989"/>
    </source>
</evidence>
<dbReference type="Gene3D" id="2.60.40.3510">
    <property type="match status" value="1"/>
</dbReference>
<feature type="disulfide bond" evidence="14">
    <location>
        <begin position="191"/>
        <end position="200"/>
    </location>
</feature>
<comment type="function">
    <text evidence="15">Putative Notch ligand involved in the mediation of Notch signaling.</text>
</comment>
<comment type="caution">
    <text evidence="13">Lacks conserved residue(s) required for the propagation of feature annotation.</text>
</comment>
<dbReference type="FunFam" id="2.10.25.10:FF:000095">
    <property type="entry name" value="Notch, isoform B"/>
    <property type="match status" value="1"/>
</dbReference>
<feature type="domain" description="EGF-like" evidence="19">
    <location>
        <begin position="340"/>
        <end position="376"/>
    </location>
</feature>
<comment type="subcellular location">
    <subcellularLocation>
        <location evidence="1 15">Membrane</location>
        <topology evidence="1 15">Single-pass type I membrane protein</topology>
    </subcellularLocation>
</comment>
<evidence type="ECO:0000259" key="20">
    <source>
        <dbReference type="PROSITE" id="PS51051"/>
    </source>
</evidence>
<evidence type="ECO:0000256" key="8">
    <source>
        <dbReference type="ARBA" id="ARBA00022976"/>
    </source>
</evidence>
<dbReference type="FunFam" id="2.10.25.10:FF:000472">
    <property type="entry name" value="Uncharacterized protein, isoform A"/>
    <property type="match status" value="1"/>
</dbReference>
<dbReference type="GeneTree" id="ENSGT00940000164854"/>
<dbReference type="GO" id="GO:0005509">
    <property type="term" value="F:calcium ion binding"/>
    <property type="evidence" value="ECO:0007669"/>
    <property type="project" value="InterPro"/>
</dbReference>
<evidence type="ECO:0000256" key="6">
    <source>
        <dbReference type="ARBA" id="ARBA00022737"/>
    </source>
</evidence>
<feature type="domain" description="EGF-like" evidence="19">
    <location>
        <begin position="633"/>
        <end position="669"/>
    </location>
</feature>
<feature type="disulfide bond" evidence="13">
    <location>
        <begin position="621"/>
        <end position="630"/>
    </location>
</feature>
<reference evidence="21" key="1">
    <citation type="submission" date="2023-05" db="EMBL/GenBank/DDBJ databases">
        <title>High-quality long-read genome of Scophthalmus maximus.</title>
        <authorList>
            <person name="Lien S."/>
            <person name="Martinez P."/>
        </authorList>
    </citation>
    <scope>NUCLEOTIDE SEQUENCE [LARGE SCALE GENOMIC DNA]</scope>
</reference>
<feature type="domain" description="EGF-like" evidence="19">
    <location>
        <begin position="595"/>
        <end position="631"/>
    </location>
</feature>
<dbReference type="Gene3D" id="2.10.25.10">
    <property type="entry name" value="Laminin"/>
    <property type="match status" value="12"/>
</dbReference>
<dbReference type="InterPro" id="IPR000742">
    <property type="entry name" value="EGF"/>
</dbReference>
<evidence type="ECO:0000313" key="22">
    <source>
        <dbReference type="Proteomes" id="UP000694558"/>
    </source>
</evidence>
<evidence type="ECO:0000256" key="15">
    <source>
        <dbReference type="RuleBase" id="RU280815"/>
    </source>
</evidence>
<feature type="disulfide bond" evidence="13">
    <location>
        <begin position="420"/>
        <end position="430"/>
    </location>
</feature>
<dbReference type="PROSITE" id="PS01186">
    <property type="entry name" value="EGF_2"/>
    <property type="match status" value="7"/>
</dbReference>
<dbReference type="InterPro" id="IPR056986">
    <property type="entry name" value="JAG1_1/2_dom"/>
</dbReference>
<dbReference type="PROSITE" id="PS00022">
    <property type="entry name" value="EGF_1"/>
    <property type="match status" value="11"/>
</dbReference>
<feature type="domain" description="EGF-like" evidence="19">
    <location>
        <begin position="234"/>
        <end position="267"/>
    </location>
</feature>
<dbReference type="Proteomes" id="UP000694558">
    <property type="component" value="Chromosome 17"/>
</dbReference>
<evidence type="ECO:0000256" key="18">
    <source>
        <dbReference type="SAM" id="SignalP"/>
    </source>
</evidence>
<evidence type="ECO:0000256" key="10">
    <source>
        <dbReference type="ARBA" id="ARBA00023136"/>
    </source>
</evidence>
<dbReference type="FunFam" id="2.10.25.10:FF:000473">
    <property type="entry name" value="Delta-like protein"/>
    <property type="match status" value="1"/>
</dbReference>
<name>A0A8D3C5N3_SCOMX</name>
<sequence length="1126" mass="123139">AGDMWNNHLGKVQRVSLVCFLLTLWVEVSRSTGYFELQLVSLDNPGGQLLNGDCCDAERSAADGDCGADECDTYVKVCLKEYQTEVTTNRPCTYGSETTKVIGGNTIQFRGGPKSGGPSRSGEAGKILIPFQFAWPRAYTVIVEAWDRDNDEELLIERSIHKGMINPGEEKQTVEYKSLVARLEYTIRVRCNEHYYGSKCNKVCRPRDDYFGHYVCDQNGNRGCMEGWTGPDCKTAICKQGCSVLHGTCSVPGECKCNYGWQGPLCDECLPYPGCVHGTCNEPWQCSCEKNWGGLLCDKDLNYCGTNRPCKNGGTCMNTEPDEYNCACPDGYSGKNCEIAEHACVSNPCANGGTCHEVPSGFECHCPAGWSGLTCAKDTDECASSPCAQGGTCIDMENGFKCLCPPQWTGKTCQIDVNSCHGQCQNGGTCKEAARGYQCVCQPGFVGRHCEVQRNRCGSSPCRNGGRCHVLLDGFMCECPRGFAGTTCEVQNDPCSPNPCHNKAHCHSLMGDFYCSCPDDYEGKTCSELKDHCKTNQCQVIDSCTVAVATNDTQKRVWHISSNVCGPHGRCISLPAGNFSCSCEPGFTGTYCHENINDCASSPCKNGGTCIDGINSFQCFCPDGWEGSLCDVDVNECNRNPCQNGGRCVDLLNDFYCNCVDNWKGKTCHSRKSTQCDSTTCSNGGTCYDHGDSFLCSCPSGWGGSTCNTGQTSSPCAEGSTCVDEINGFRCVCPPGHLEKCFFLPVLRHRRREVLSSLGAAVPSRQSHVTHRILCFSFQVMCGRRPCLLPKAPRPPPAAPDADAAPSCPGGHECVEHQFLTCFSPPCNRWGVCSTPDPPTPLHTHCEPNSGYLDNSCVRITLIFKKDKVPQGTTVENICSELRYLPVTQTLADERALLILCDLSYSNSDAVEVAMSFDQDGRAKDSDRGQIQKAASAIISALSKRHNSTVMLAVVEVKVETLSYLVPVLCVVFSVLWIFCIVVCVWWTRKRKKERERAARSADRTVNNKLEPVPSNALRDNRDKDIQYECKKLMGPPDRTCDGAEGEEDEEEEESEREEDEDKRPPVKCPVAGAQDRGSKGKGGVICTTRGGPVKAPHRTAYSPKDNRCKNLNAAKLSEDVKDHYV</sequence>
<feature type="domain" description="EGF-like" evidence="19">
    <location>
        <begin position="453"/>
        <end position="489"/>
    </location>
</feature>
<feature type="compositionally biased region" description="Acidic residues" evidence="16">
    <location>
        <begin position="1044"/>
        <end position="1061"/>
    </location>
</feature>
<dbReference type="Pfam" id="PF21700">
    <property type="entry name" value="EGF_DL_JAG"/>
    <property type="match status" value="1"/>
</dbReference>
<evidence type="ECO:0000256" key="3">
    <source>
        <dbReference type="ARBA" id="ARBA00022536"/>
    </source>
</evidence>
<organism evidence="21 22">
    <name type="scientific">Scophthalmus maximus</name>
    <name type="common">Turbot</name>
    <name type="synonym">Psetta maxima</name>
    <dbReference type="NCBI Taxonomy" id="52904"/>
    <lineage>
        <taxon>Eukaryota</taxon>
        <taxon>Metazoa</taxon>
        <taxon>Chordata</taxon>
        <taxon>Craniata</taxon>
        <taxon>Vertebrata</taxon>
        <taxon>Euteleostomi</taxon>
        <taxon>Actinopterygii</taxon>
        <taxon>Neopterygii</taxon>
        <taxon>Teleostei</taxon>
        <taxon>Neoteleostei</taxon>
        <taxon>Acanthomorphata</taxon>
        <taxon>Carangaria</taxon>
        <taxon>Pleuronectiformes</taxon>
        <taxon>Pleuronectoidei</taxon>
        <taxon>Scophthalmidae</taxon>
        <taxon>Scophthalmus</taxon>
    </lineage>
</organism>
<dbReference type="SMART" id="SM00051">
    <property type="entry name" value="DSL"/>
    <property type="match status" value="1"/>
</dbReference>
<dbReference type="PRINTS" id="PR00010">
    <property type="entry name" value="EGFBLOOD"/>
</dbReference>
<reference evidence="21" key="2">
    <citation type="submission" date="2025-08" db="UniProtKB">
        <authorList>
            <consortium name="Ensembl"/>
        </authorList>
    </citation>
    <scope>IDENTIFICATION</scope>
</reference>
<dbReference type="PROSITE" id="PS51051">
    <property type="entry name" value="DSL"/>
    <property type="match status" value="1"/>
</dbReference>
<dbReference type="FunFam" id="2.10.25.10:FF:000018">
    <property type="entry name" value="Delta-like 1"/>
    <property type="match status" value="1"/>
</dbReference>
<dbReference type="Pfam" id="PF07657">
    <property type="entry name" value="MNNL"/>
    <property type="match status" value="1"/>
</dbReference>
<keyword evidence="10 15" id="KW-0472">Membrane</keyword>
<dbReference type="AlphaFoldDB" id="A0A8D3C5N3"/>
<dbReference type="FunFam" id="2.10.25.10:FF:000824">
    <property type="entry name" value="Delta-like protein"/>
    <property type="match status" value="1"/>
</dbReference>
<dbReference type="SMART" id="SM00181">
    <property type="entry name" value="EGF"/>
    <property type="match status" value="13"/>
</dbReference>
<feature type="chain" id="PRO_5034178468" description="Delta-like protein" evidence="18">
    <location>
        <begin position="32"/>
        <end position="1126"/>
    </location>
</feature>
<feature type="disulfide bond" evidence="13">
    <location>
        <begin position="659"/>
        <end position="668"/>
    </location>
</feature>
<feature type="transmembrane region" description="Helical" evidence="17">
    <location>
        <begin position="964"/>
        <end position="987"/>
    </location>
</feature>
<dbReference type="GO" id="GO:0048513">
    <property type="term" value="P:animal organ development"/>
    <property type="evidence" value="ECO:0007669"/>
    <property type="project" value="UniProtKB-ARBA"/>
</dbReference>
<evidence type="ECO:0000259" key="19">
    <source>
        <dbReference type="PROSITE" id="PS50026"/>
    </source>
</evidence>
<dbReference type="SUPFAM" id="SSF57196">
    <property type="entry name" value="EGF/Laminin"/>
    <property type="match status" value="9"/>
</dbReference>
<feature type="disulfide bond" evidence="13">
    <location>
        <begin position="366"/>
        <end position="375"/>
    </location>
</feature>
<feature type="signal peptide" evidence="18">
    <location>
        <begin position="1"/>
        <end position="31"/>
    </location>
</feature>
<dbReference type="Pfam" id="PF00008">
    <property type="entry name" value="EGF"/>
    <property type="match status" value="2"/>
</dbReference>
<dbReference type="PROSITE" id="PS50026">
    <property type="entry name" value="EGF_3"/>
    <property type="match status" value="11"/>
</dbReference>
<feature type="disulfide bond" evidence="13">
    <location>
        <begin position="441"/>
        <end position="450"/>
    </location>
</feature>
<dbReference type="GO" id="GO:0060218">
    <property type="term" value="P:hematopoietic stem cell differentiation"/>
    <property type="evidence" value="ECO:0007669"/>
    <property type="project" value="UniProtKB-ARBA"/>
</dbReference>
<feature type="disulfide bond" evidence="13">
    <location>
        <begin position="479"/>
        <end position="488"/>
    </location>
</feature>
<dbReference type="InterPro" id="IPR000152">
    <property type="entry name" value="EGF-type_Asp/Asn_hydroxyl_site"/>
</dbReference>
<keyword evidence="12" id="KW-0325">Glycoprotein</keyword>
<evidence type="ECO:0000256" key="2">
    <source>
        <dbReference type="ARBA" id="ARBA00022473"/>
    </source>
</evidence>
<dbReference type="PANTHER" id="PTHR12916:SF4">
    <property type="entry name" value="UNINFLATABLE, ISOFORM C"/>
    <property type="match status" value="1"/>
</dbReference>
<dbReference type="GO" id="GO:0005112">
    <property type="term" value="F:Notch binding"/>
    <property type="evidence" value="ECO:0007669"/>
    <property type="project" value="InterPro"/>
</dbReference>
<dbReference type="FunFam" id="2.10.25.10:FF:000143">
    <property type="entry name" value="Protein crumbs 1"/>
    <property type="match status" value="2"/>
</dbReference>
<keyword evidence="9 15" id="KW-1133">Transmembrane helix</keyword>
<dbReference type="CDD" id="cd00054">
    <property type="entry name" value="EGF_CA"/>
    <property type="match status" value="11"/>
</dbReference>
<dbReference type="Ensembl" id="ENSSMAT00000082500.1">
    <property type="protein sequence ID" value="ENSSMAP00000042591.1"/>
    <property type="gene ID" value="ENSSMAG00000005467.2"/>
</dbReference>
<feature type="domain" description="EGF-like" evidence="19">
    <location>
        <begin position="556"/>
        <end position="593"/>
    </location>
</feature>
<dbReference type="Gene3D" id="2.10.25.140">
    <property type="match status" value="1"/>
</dbReference>
<dbReference type="Pfam" id="PF25024">
    <property type="entry name" value="EGF_TEN"/>
    <property type="match status" value="1"/>
</dbReference>
<feature type="region of interest" description="Disordered" evidence="16">
    <location>
        <begin position="1032"/>
        <end position="1107"/>
    </location>
</feature>
<evidence type="ECO:0000256" key="17">
    <source>
        <dbReference type="SAM" id="Phobius"/>
    </source>
</evidence>
<dbReference type="SUPFAM" id="SSF57184">
    <property type="entry name" value="Growth factor receptor domain"/>
    <property type="match status" value="1"/>
</dbReference>
<evidence type="ECO:0000256" key="12">
    <source>
        <dbReference type="ARBA" id="ARBA00023180"/>
    </source>
</evidence>
<proteinExistence type="predicted"/>
<dbReference type="PROSITE" id="PS01187">
    <property type="entry name" value="EGF_CA"/>
    <property type="match status" value="3"/>
</dbReference>
<feature type="domain" description="EGF-like" evidence="19">
    <location>
        <begin position="378"/>
        <end position="414"/>
    </location>
</feature>
<evidence type="ECO:0000256" key="5">
    <source>
        <dbReference type="ARBA" id="ARBA00022729"/>
    </source>
</evidence>
<dbReference type="InterPro" id="IPR009030">
    <property type="entry name" value="Growth_fac_rcpt_cys_sf"/>
</dbReference>